<dbReference type="AlphaFoldDB" id="A0A7X0DT25"/>
<comment type="caution">
    <text evidence="1">The sequence shown here is derived from an EMBL/GenBank/DDBJ whole genome shotgun (WGS) entry which is preliminary data.</text>
</comment>
<evidence type="ECO:0000313" key="2">
    <source>
        <dbReference type="Proteomes" id="UP000517187"/>
    </source>
</evidence>
<reference evidence="1 2" key="1">
    <citation type="submission" date="2020-08" db="EMBL/GenBank/DDBJ databases">
        <title>Genomic Encyclopedia of Type Strains, Phase IV (KMG-V): Genome sequencing to study the core and pangenomes of soil and plant-associated prokaryotes.</title>
        <authorList>
            <person name="Whitman W."/>
        </authorList>
    </citation>
    <scope>NUCLEOTIDE SEQUENCE [LARGE SCALE GENOMIC DNA]</scope>
    <source>
        <strain evidence="1 2">SEMIA 4011</strain>
    </source>
</reference>
<organism evidence="1 2">
    <name type="scientific">Rhizobium leguminosarum</name>
    <dbReference type="NCBI Taxonomy" id="384"/>
    <lineage>
        <taxon>Bacteria</taxon>
        <taxon>Pseudomonadati</taxon>
        <taxon>Pseudomonadota</taxon>
        <taxon>Alphaproteobacteria</taxon>
        <taxon>Hyphomicrobiales</taxon>
        <taxon>Rhizobiaceae</taxon>
        <taxon>Rhizobium/Agrobacterium group</taxon>
        <taxon>Rhizobium</taxon>
    </lineage>
</organism>
<gene>
    <name evidence="1" type="ORF">GGE66_002975</name>
</gene>
<sequence length="63" mass="7153">MMDGLLLKRRQSNNLSLIPVLVTGIQRAQVFGRRRVIHGADAPWLDSCDKHRNEGGRGSGWRR</sequence>
<proteinExistence type="predicted"/>
<accession>A0A7X0DT25</accession>
<protein>
    <submittedName>
        <fullName evidence="1">Uncharacterized protein</fullName>
    </submittedName>
</protein>
<dbReference type="Proteomes" id="UP000517187">
    <property type="component" value="Unassembled WGS sequence"/>
</dbReference>
<dbReference type="EMBL" id="JACIIJ010000006">
    <property type="protein sequence ID" value="MBB6221996.1"/>
    <property type="molecule type" value="Genomic_DNA"/>
</dbReference>
<evidence type="ECO:0000313" key="1">
    <source>
        <dbReference type="EMBL" id="MBB6221996.1"/>
    </source>
</evidence>
<name>A0A7X0DT25_RHILE</name>